<sequence>MDKTVQGDATGEKWQATLRQGMASLTATACRAPFKHRGGRAGEGAR</sequence>
<gene>
    <name evidence="1" type="ORF">RQC66_12620</name>
</gene>
<dbReference type="EMBL" id="JAVTLL010000007">
    <property type="protein sequence ID" value="MDT7841576.1"/>
    <property type="molecule type" value="Genomic_DNA"/>
</dbReference>
<evidence type="ECO:0000313" key="2">
    <source>
        <dbReference type="Proteomes" id="UP001257948"/>
    </source>
</evidence>
<dbReference type="PROSITE" id="PS51257">
    <property type="entry name" value="PROKAR_LIPOPROTEIN"/>
    <property type="match status" value="1"/>
</dbReference>
<dbReference type="Pfam" id="PF19907">
    <property type="entry name" value="DUF6380"/>
    <property type="match status" value="1"/>
</dbReference>
<reference evidence="2" key="1">
    <citation type="submission" date="2023-07" db="EMBL/GenBank/DDBJ databases">
        <title>Draft genome sequence of the endophytic actinobacterium Streptomyces justiciae WPN32, a potential antibiotic producer.</title>
        <authorList>
            <person name="Yasawong M."/>
            <person name="Pana W."/>
            <person name="Ganta P."/>
            <person name="Santapan N."/>
            <person name="Songngamsuk T."/>
            <person name="Phatcharaharikarn M."/>
            <person name="Kerdtoob S."/>
            <person name="Nantapong N."/>
        </authorList>
    </citation>
    <scope>NUCLEOTIDE SEQUENCE [LARGE SCALE GENOMIC DNA]</scope>
    <source>
        <strain evidence="2">WPN32</strain>
    </source>
</reference>
<proteinExistence type="predicted"/>
<organism evidence="1 2">
    <name type="scientific">Streptomyces justiciae</name>
    <dbReference type="NCBI Taxonomy" id="2780140"/>
    <lineage>
        <taxon>Bacteria</taxon>
        <taxon>Bacillati</taxon>
        <taxon>Actinomycetota</taxon>
        <taxon>Actinomycetes</taxon>
        <taxon>Kitasatosporales</taxon>
        <taxon>Streptomycetaceae</taxon>
        <taxon>Streptomyces</taxon>
    </lineage>
</organism>
<dbReference type="RefSeq" id="WP_228048403.1">
    <property type="nucleotide sequence ID" value="NZ_JADDXU010000010.1"/>
</dbReference>
<name>A0ABU3LQS5_9ACTN</name>
<protein>
    <submittedName>
        <fullName evidence="1">DUF6380 family protein</fullName>
    </submittedName>
</protein>
<dbReference type="InterPro" id="IPR045960">
    <property type="entry name" value="DUF6380"/>
</dbReference>
<keyword evidence="2" id="KW-1185">Reference proteome</keyword>
<evidence type="ECO:0000313" key="1">
    <source>
        <dbReference type="EMBL" id="MDT7841576.1"/>
    </source>
</evidence>
<dbReference type="Proteomes" id="UP001257948">
    <property type="component" value="Unassembled WGS sequence"/>
</dbReference>
<comment type="caution">
    <text evidence="1">The sequence shown here is derived from an EMBL/GenBank/DDBJ whole genome shotgun (WGS) entry which is preliminary data.</text>
</comment>
<accession>A0ABU3LQS5</accession>